<evidence type="ECO:0000313" key="2">
    <source>
        <dbReference type="EMBL" id="HBU98065.1"/>
    </source>
</evidence>
<comment type="caution">
    <text evidence="2">The sequence shown here is derived from an EMBL/GenBank/DDBJ whole genome shotgun (WGS) entry which is preliminary data.</text>
</comment>
<dbReference type="Proteomes" id="UP000264753">
    <property type="component" value="Unassembled WGS sequence"/>
</dbReference>
<dbReference type="AlphaFoldDB" id="A0A358HSA2"/>
<name>A0A358HSA2_9PROT</name>
<feature type="non-terminal residue" evidence="2">
    <location>
        <position position="77"/>
    </location>
</feature>
<reference evidence="2 3" key="1">
    <citation type="journal article" date="2018" name="Nat. Biotechnol.">
        <title>A standardized bacterial taxonomy based on genome phylogeny substantially revises the tree of life.</title>
        <authorList>
            <person name="Parks D.H."/>
            <person name="Chuvochina M."/>
            <person name="Waite D.W."/>
            <person name="Rinke C."/>
            <person name="Skarshewski A."/>
            <person name="Chaumeil P.A."/>
            <person name="Hugenholtz P."/>
        </authorList>
    </citation>
    <scope>NUCLEOTIDE SEQUENCE [LARGE SCALE GENOMIC DNA]</scope>
    <source>
        <strain evidence="2">UBA8707</strain>
    </source>
</reference>
<sequence length="77" mass="8650">MPKSDAADFGEAPMLETQVKDGTLPPVDQRLPTTPMIVTPNDKVGVYGGTWKMAQRDQRDHALLIRNIGYEPLLRWT</sequence>
<protein>
    <submittedName>
        <fullName evidence="2">ABC transporter substrate-binding protein</fullName>
    </submittedName>
</protein>
<accession>A0A358HSA2</accession>
<organism evidence="2 3">
    <name type="scientific">Thalassospira lucentensis</name>
    <dbReference type="NCBI Taxonomy" id="168935"/>
    <lineage>
        <taxon>Bacteria</taxon>
        <taxon>Pseudomonadati</taxon>
        <taxon>Pseudomonadota</taxon>
        <taxon>Alphaproteobacteria</taxon>
        <taxon>Rhodospirillales</taxon>
        <taxon>Thalassospiraceae</taxon>
        <taxon>Thalassospira</taxon>
    </lineage>
</organism>
<evidence type="ECO:0000256" key="1">
    <source>
        <dbReference type="SAM" id="MobiDB-lite"/>
    </source>
</evidence>
<feature type="region of interest" description="Disordered" evidence="1">
    <location>
        <begin position="1"/>
        <end position="36"/>
    </location>
</feature>
<dbReference type="EMBL" id="DOOG01000074">
    <property type="protein sequence ID" value="HBU98065.1"/>
    <property type="molecule type" value="Genomic_DNA"/>
</dbReference>
<proteinExistence type="predicted"/>
<gene>
    <name evidence="2" type="ORF">DEF21_09200</name>
</gene>
<evidence type="ECO:0000313" key="3">
    <source>
        <dbReference type="Proteomes" id="UP000264753"/>
    </source>
</evidence>